<protein>
    <submittedName>
        <fullName evidence="2">4-hydroxyphenylacetate 3-hydroxylase N-terminal domain-containing protein</fullName>
    </submittedName>
</protein>
<dbReference type="Gene3D" id="1.10.3140.10">
    <property type="entry name" value="4-hydroxybutyryl-coa dehydratase, domain 1"/>
    <property type="match status" value="1"/>
</dbReference>
<comment type="caution">
    <text evidence="2">The sequence shown here is derived from an EMBL/GenBank/DDBJ whole genome shotgun (WGS) entry which is preliminary data.</text>
</comment>
<evidence type="ECO:0000313" key="3">
    <source>
        <dbReference type="Proteomes" id="UP001212996"/>
    </source>
</evidence>
<gene>
    <name evidence="2" type="ORF">PH362_25590</name>
</gene>
<sequence>MSRTGEEYIESLRDGRTIFLNGEKITNHVDHPAFRNAIRTVASLYDYQAAHADQMTFETSGGKRVGLYWELPTTREKLIARGEAAYAWAMQSCGWLGTGREHTFLPPPP</sequence>
<dbReference type="AlphaFoldDB" id="A0AAW6BPU6"/>
<dbReference type="Proteomes" id="UP001212996">
    <property type="component" value="Unassembled WGS sequence"/>
</dbReference>
<dbReference type="EMBL" id="JAQMFO010000089">
    <property type="protein sequence ID" value="MDB6375158.1"/>
    <property type="molecule type" value="Genomic_DNA"/>
</dbReference>
<dbReference type="RefSeq" id="WP_271868178.1">
    <property type="nucleotide sequence ID" value="NZ_JAQMFO010000089.1"/>
</dbReference>
<accession>A0AAW6BPU6</accession>
<dbReference type="InterPro" id="IPR024674">
    <property type="entry name" value="HpaB/PvcC/4-BUDH_N"/>
</dbReference>
<name>A0AAW6BPU6_9GAMM</name>
<dbReference type="PANTHER" id="PTHR36117">
    <property type="entry name" value="4-HYDROXYPHENYLACETATE 3-MONOOXYGENASE-RELATED"/>
    <property type="match status" value="1"/>
</dbReference>
<organism evidence="2 3">
    <name type="scientific">Photorhabdus bodei</name>
    <dbReference type="NCBI Taxonomy" id="2029681"/>
    <lineage>
        <taxon>Bacteria</taxon>
        <taxon>Pseudomonadati</taxon>
        <taxon>Pseudomonadota</taxon>
        <taxon>Gammaproteobacteria</taxon>
        <taxon>Enterobacterales</taxon>
        <taxon>Morganellaceae</taxon>
        <taxon>Photorhabdus</taxon>
    </lineage>
</organism>
<dbReference type="PANTHER" id="PTHR36117:SF3">
    <property type="entry name" value="4-HYDROXYPHENYLACETATE 3-MONOOXYGENASE-RELATED"/>
    <property type="match status" value="1"/>
</dbReference>
<dbReference type="InterPro" id="IPR004925">
    <property type="entry name" value="HpaB/PvcC/4-BUDH"/>
</dbReference>
<proteinExistence type="predicted"/>
<dbReference type="GO" id="GO:0016627">
    <property type="term" value="F:oxidoreductase activity, acting on the CH-CH group of donors"/>
    <property type="evidence" value="ECO:0007669"/>
    <property type="project" value="InterPro"/>
</dbReference>
<dbReference type="Pfam" id="PF11794">
    <property type="entry name" value="HpaB_N"/>
    <property type="match status" value="1"/>
</dbReference>
<evidence type="ECO:0000313" key="2">
    <source>
        <dbReference type="EMBL" id="MDB6375158.1"/>
    </source>
</evidence>
<evidence type="ECO:0000259" key="1">
    <source>
        <dbReference type="Pfam" id="PF11794"/>
    </source>
</evidence>
<feature type="domain" description="HpaB/PvcC/4-BUDH N-terminal" evidence="1">
    <location>
        <begin position="4"/>
        <end position="98"/>
    </location>
</feature>
<dbReference type="SUPFAM" id="SSF56645">
    <property type="entry name" value="Acyl-CoA dehydrogenase NM domain-like"/>
    <property type="match status" value="1"/>
</dbReference>
<reference evidence="2" key="1">
    <citation type="submission" date="2023-01" db="EMBL/GenBank/DDBJ databases">
        <title>Genome sequencing of Photorhabdus bodei 09-20.</title>
        <authorList>
            <person name="Kalindamar S."/>
            <person name="Kumru S."/>
        </authorList>
    </citation>
    <scope>NUCLEOTIDE SEQUENCE</scope>
    <source>
        <strain evidence="2">09-20</strain>
    </source>
</reference>
<dbReference type="InterPro" id="IPR009100">
    <property type="entry name" value="AcylCoA_DH/oxidase_NM_dom_sf"/>
</dbReference>